<dbReference type="SUPFAM" id="SSF53822">
    <property type="entry name" value="Periplasmic binding protein-like I"/>
    <property type="match status" value="1"/>
</dbReference>
<dbReference type="PANTHER" id="PTHR30483:SF6">
    <property type="entry name" value="PERIPLASMIC BINDING PROTEIN OF ABC TRANSPORTER FOR NATURAL AMINO ACIDS"/>
    <property type="match status" value="1"/>
</dbReference>
<comment type="similarity">
    <text evidence="1">Belongs to the leucine-binding protein family.</text>
</comment>
<evidence type="ECO:0000256" key="3">
    <source>
        <dbReference type="SAM" id="Phobius"/>
    </source>
</evidence>
<proteinExistence type="inferred from homology"/>
<dbReference type="EMBL" id="MHOQ01000043">
    <property type="protein sequence ID" value="OGZ65519.1"/>
    <property type="molecule type" value="Genomic_DNA"/>
</dbReference>
<gene>
    <name evidence="5" type="ORF">A3D34_03815</name>
</gene>
<reference evidence="5 6" key="1">
    <citation type="journal article" date="2016" name="Nat. Commun.">
        <title>Thousands of microbial genomes shed light on interconnected biogeochemical processes in an aquifer system.</title>
        <authorList>
            <person name="Anantharaman K."/>
            <person name="Brown C.T."/>
            <person name="Hug L.A."/>
            <person name="Sharon I."/>
            <person name="Castelle C.J."/>
            <person name="Probst A.J."/>
            <person name="Thomas B.C."/>
            <person name="Singh A."/>
            <person name="Wilkins M.J."/>
            <person name="Karaoz U."/>
            <person name="Brodie E.L."/>
            <person name="Williams K.H."/>
            <person name="Hubbard S.S."/>
            <person name="Banfield J.F."/>
        </authorList>
    </citation>
    <scope>NUCLEOTIDE SEQUENCE [LARGE SCALE GENOMIC DNA]</scope>
</reference>
<feature type="domain" description="Leucine-binding protein" evidence="4">
    <location>
        <begin position="32"/>
        <end position="347"/>
    </location>
</feature>
<evidence type="ECO:0000313" key="6">
    <source>
        <dbReference type="Proteomes" id="UP000179183"/>
    </source>
</evidence>
<dbReference type="AlphaFoldDB" id="A0A1G2HSZ2"/>
<comment type="caution">
    <text evidence="5">The sequence shown here is derived from an EMBL/GenBank/DDBJ whole genome shotgun (WGS) entry which is preliminary data.</text>
</comment>
<accession>A0A1G2HSZ2</accession>
<dbReference type="PANTHER" id="PTHR30483">
    <property type="entry name" value="LEUCINE-SPECIFIC-BINDING PROTEIN"/>
    <property type="match status" value="1"/>
</dbReference>
<dbReference type="Gene3D" id="3.40.50.2300">
    <property type="match status" value="2"/>
</dbReference>
<dbReference type="InterPro" id="IPR028081">
    <property type="entry name" value="Leu-bd"/>
</dbReference>
<evidence type="ECO:0000313" key="5">
    <source>
        <dbReference type="EMBL" id="OGZ65519.1"/>
    </source>
</evidence>
<dbReference type="InterPro" id="IPR051010">
    <property type="entry name" value="BCAA_transport"/>
</dbReference>
<feature type="transmembrane region" description="Helical" evidence="3">
    <location>
        <begin position="7"/>
        <end position="25"/>
    </location>
</feature>
<name>A0A1G2HSZ2_9BACT</name>
<keyword evidence="3" id="KW-1133">Transmembrane helix</keyword>
<protein>
    <recommendedName>
        <fullName evidence="4">Leucine-binding protein domain-containing protein</fullName>
    </recommendedName>
</protein>
<sequence>MDKNIKIISVIVILVIVIIFIGVFYNKSSANTVKIGVLLPLSGSAAYYGEESKNGLFLAERDLEKKFPNIDFELVYEDSLYNPKGAVDGYQKLSTVDGVKAILVGGSHIAAPLVPLAQKDNILEIAVWAGAPSYTDKHSMNFRVTLLADEQVPPLFKYMQENNLKNLGILFAENEFGVAFKDVFKKLTGSQSINIVSEEGFSNTETDFRTQLAKIKANQPDTVFFVGTSVQLATALKQSEELDLNVKFLSTTSAEDPIITNMGSVAEGLVYNYNFDATAPESSGFVKDYVSQFNRIPTFYSAEAYVGLQLLAKAINGCKNEINPQCWKNYLENTKNIDTILGLGSFDGRGDFKAGKVILKAIRNGQFVKLEE</sequence>
<evidence type="ECO:0000256" key="2">
    <source>
        <dbReference type="ARBA" id="ARBA00022729"/>
    </source>
</evidence>
<evidence type="ECO:0000256" key="1">
    <source>
        <dbReference type="ARBA" id="ARBA00010062"/>
    </source>
</evidence>
<dbReference type="Pfam" id="PF13458">
    <property type="entry name" value="Peripla_BP_6"/>
    <property type="match status" value="1"/>
</dbReference>
<keyword evidence="3" id="KW-0472">Membrane</keyword>
<dbReference type="Proteomes" id="UP000179183">
    <property type="component" value="Unassembled WGS sequence"/>
</dbReference>
<keyword evidence="2" id="KW-0732">Signal</keyword>
<evidence type="ECO:0000259" key="4">
    <source>
        <dbReference type="Pfam" id="PF13458"/>
    </source>
</evidence>
<keyword evidence="3" id="KW-0812">Transmembrane</keyword>
<dbReference type="InterPro" id="IPR028082">
    <property type="entry name" value="Peripla_BP_I"/>
</dbReference>
<organism evidence="5 6">
    <name type="scientific">Candidatus Staskawiczbacteria bacterium RIFCSPHIGHO2_02_FULL_33_16</name>
    <dbReference type="NCBI Taxonomy" id="1802204"/>
    <lineage>
        <taxon>Bacteria</taxon>
        <taxon>Candidatus Staskawicziibacteriota</taxon>
    </lineage>
</organism>